<evidence type="ECO:0000256" key="14">
    <source>
        <dbReference type="RuleBase" id="RU201114"/>
    </source>
</evidence>
<feature type="transmembrane region" description="Helical" evidence="14">
    <location>
        <begin position="104"/>
        <end position="132"/>
    </location>
</feature>
<comment type="caution">
    <text evidence="17">The sequence shown here is derived from an EMBL/GenBank/DDBJ whole genome shotgun (WGS) entry which is preliminary data.</text>
</comment>
<evidence type="ECO:0000256" key="8">
    <source>
        <dbReference type="ARBA" id="ARBA00023139"/>
    </source>
</evidence>
<dbReference type="GO" id="GO:0045202">
    <property type="term" value="C:synapse"/>
    <property type="evidence" value="ECO:0007669"/>
    <property type="project" value="TreeGrafter"/>
</dbReference>
<sequence length="654" mass="73684">MLKVPHVAIDFLPQLQPGQEQLQQLKMPNSSLPLSSLDGFYIGTECLVALFATLGNILVMWVVRLNAAFQNTTFYFIASLALADIAVGLLVVPLAIVVSLGISMPAYGCLFLCCLMLVFTNASILSLLAIAIDRYLRVKLPTRYKIITTERRVWRALGLCWGLSLLGGLVPMFGWNKADSRSSSFFRCRFIHVIRMDYMVYFCFFAWTLVPLLVMCALYAEIFYILRTKLSQRSTVRGDGAFYGQEYKTAKSLAFVLFLFAISWLPLCIINCVFYFNPESQIPPLWIYFAILLSHANSAMNPIVYAYKIKKFKTTASGHKFPWSPEVPATAGRRRRRRAQGRRQESPEEKAGAQEKAGVQRRRQESPEEAEEPRGEAGEPRGGRRAQGRRQESPEEKAGESRGGRRAQRRRQESPEEAEEPRGGGRRVQRRQKSPEEEAAEPRGGRRAQRKRQESSEEAAQLRGGGRRAQRKRQESSEEAGEPRGEGSTAQRRRQKSPEKRQESSEEAGESRGGRRAQRRRQKSSEEEAGEPRGEGSRAQRRQESSEEEAGELRGGSRAQRRQLSPEKVAQPRGGGSRAQRKAAQPRGEGSRAQRRQQSRSPGAPQQHKPFSRSHPRLGAAIGWRLQLCSSGALTQPPWQMIPVHGKGRILHRT</sequence>
<keyword evidence="18" id="KW-1185">Reference proteome</keyword>
<dbReference type="SMART" id="SM01381">
    <property type="entry name" value="7TM_GPCR_Srsx"/>
    <property type="match status" value="1"/>
</dbReference>
<keyword evidence="5 14" id="KW-1133">Transmembrane helix</keyword>
<feature type="compositionally biased region" description="Basic and acidic residues" evidence="15">
    <location>
        <begin position="523"/>
        <end position="545"/>
    </location>
</feature>
<feature type="compositionally biased region" description="Basic and acidic residues" evidence="15">
    <location>
        <begin position="342"/>
        <end position="353"/>
    </location>
</feature>
<keyword evidence="6 14" id="KW-0297">G-protein coupled receptor</keyword>
<dbReference type="EMBL" id="QRBI01000149">
    <property type="protein sequence ID" value="RMB99321.1"/>
    <property type="molecule type" value="Genomic_DNA"/>
</dbReference>
<evidence type="ECO:0000313" key="17">
    <source>
        <dbReference type="EMBL" id="RMB99321.1"/>
    </source>
</evidence>
<feature type="compositionally biased region" description="Basic and acidic residues" evidence="15">
    <location>
        <begin position="496"/>
        <end position="513"/>
    </location>
</feature>
<keyword evidence="4 14" id="KW-0812">Transmembrane</keyword>
<comment type="similarity">
    <text evidence="14">Belongs to the G-protein coupled receptor 1 family.</text>
</comment>
<evidence type="ECO:0000259" key="16">
    <source>
        <dbReference type="PROSITE" id="PS50262"/>
    </source>
</evidence>
<feature type="compositionally biased region" description="Basic and acidic residues" evidence="15">
    <location>
        <begin position="472"/>
        <end position="485"/>
    </location>
</feature>
<dbReference type="PROSITE" id="PS50262">
    <property type="entry name" value="G_PROTEIN_RECEP_F1_2"/>
    <property type="match status" value="1"/>
</dbReference>
<feature type="transmembrane region" description="Helical" evidence="14">
    <location>
        <begin position="199"/>
        <end position="226"/>
    </location>
</feature>
<evidence type="ECO:0000256" key="2">
    <source>
        <dbReference type="ARBA" id="ARBA00021738"/>
    </source>
</evidence>
<evidence type="ECO:0000256" key="7">
    <source>
        <dbReference type="ARBA" id="ARBA00023136"/>
    </source>
</evidence>
<feature type="transmembrane region" description="Helical" evidence="14">
    <location>
        <begin position="40"/>
        <end position="63"/>
    </location>
</feature>
<dbReference type="PANTHER" id="PTHR24246">
    <property type="entry name" value="OLFACTORY RECEPTOR AND ADENOSINE RECEPTOR"/>
    <property type="match status" value="1"/>
</dbReference>
<dbReference type="PRINTS" id="PR00237">
    <property type="entry name" value="GPCRRHODOPSN"/>
</dbReference>
<dbReference type="GO" id="GO:0030425">
    <property type="term" value="C:dendrite"/>
    <property type="evidence" value="ECO:0007669"/>
    <property type="project" value="TreeGrafter"/>
</dbReference>
<evidence type="ECO:0000256" key="9">
    <source>
        <dbReference type="ARBA" id="ARBA00023157"/>
    </source>
</evidence>
<keyword evidence="12 14" id="KW-0807">Transducer</keyword>
<dbReference type="PRINTS" id="PR00424">
    <property type="entry name" value="ADENOSINER"/>
</dbReference>
<comment type="function">
    <text evidence="14">Receptor for adenosine. The activity of this receptor is mediated by G proteins which inhibit adenylyl cyclase.</text>
</comment>
<organism evidence="17 18">
    <name type="scientific">Hirundo rustica rustica</name>
    <dbReference type="NCBI Taxonomy" id="333673"/>
    <lineage>
        <taxon>Eukaryota</taxon>
        <taxon>Metazoa</taxon>
        <taxon>Chordata</taxon>
        <taxon>Craniata</taxon>
        <taxon>Vertebrata</taxon>
        <taxon>Euteleostomi</taxon>
        <taxon>Archelosauria</taxon>
        <taxon>Archosauria</taxon>
        <taxon>Dinosauria</taxon>
        <taxon>Saurischia</taxon>
        <taxon>Theropoda</taxon>
        <taxon>Coelurosauria</taxon>
        <taxon>Aves</taxon>
        <taxon>Neognathae</taxon>
        <taxon>Neoaves</taxon>
        <taxon>Telluraves</taxon>
        <taxon>Australaves</taxon>
        <taxon>Passeriformes</taxon>
        <taxon>Sylvioidea</taxon>
        <taxon>Hirundinidae</taxon>
        <taxon>Hirundo</taxon>
    </lineage>
</organism>
<evidence type="ECO:0000256" key="6">
    <source>
        <dbReference type="ARBA" id="ARBA00023040"/>
    </source>
</evidence>
<keyword evidence="3 14" id="KW-1003">Cell membrane</keyword>
<feature type="transmembrane region" description="Helical" evidence="14">
    <location>
        <begin position="75"/>
        <end position="98"/>
    </location>
</feature>
<dbReference type="GO" id="GO:0001609">
    <property type="term" value="F:G protein-coupled adenosine receptor activity"/>
    <property type="evidence" value="ECO:0007669"/>
    <property type="project" value="UniProtKB-UniRule"/>
</dbReference>
<feature type="compositionally biased region" description="Basic and acidic residues" evidence="15">
    <location>
        <begin position="433"/>
        <end position="444"/>
    </location>
</feature>
<feature type="transmembrane region" description="Helical" evidence="14">
    <location>
        <begin position="288"/>
        <end position="307"/>
    </location>
</feature>
<protein>
    <recommendedName>
        <fullName evidence="2 14">Adenosine receptor A3</fullName>
    </recommendedName>
</protein>
<dbReference type="InterPro" id="IPR017452">
    <property type="entry name" value="GPCR_Rhodpsn_7TM"/>
</dbReference>
<gene>
    <name evidence="17" type="ORF">DUI87_24054</name>
</gene>
<dbReference type="PROSITE" id="PS00237">
    <property type="entry name" value="G_PROTEIN_RECEP_F1_1"/>
    <property type="match status" value="1"/>
</dbReference>
<dbReference type="InterPro" id="IPR000466">
    <property type="entry name" value="Adeno_A3_rcpt"/>
</dbReference>
<dbReference type="InterPro" id="IPR001634">
    <property type="entry name" value="Adenosn_rcpt"/>
</dbReference>
<evidence type="ECO:0000313" key="18">
    <source>
        <dbReference type="Proteomes" id="UP000269221"/>
    </source>
</evidence>
<keyword evidence="11 14" id="KW-0325">Glycoprotein</keyword>
<dbReference type="Proteomes" id="UP000269221">
    <property type="component" value="Unassembled WGS sequence"/>
</dbReference>
<dbReference type="AlphaFoldDB" id="A0A3M0JEC5"/>
<feature type="compositionally biased region" description="Basic residues" evidence="15">
    <location>
        <begin position="332"/>
        <end position="341"/>
    </location>
</feature>
<dbReference type="STRING" id="333673.A0A3M0JEC5"/>
<dbReference type="OrthoDB" id="284782at2759"/>
<feature type="region of interest" description="Disordered" evidence="15">
    <location>
        <begin position="320"/>
        <end position="617"/>
    </location>
</feature>
<keyword evidence="7 14" id="KW-0472">Membrane</keyword>
<evidence type="ECO:0000256" key="4">
    <source>
        <dbReference type="ARBA" id="ARBA00022692"/>
    </source>
</evidence>
<accession>A0A3M0JEC5</accession>
<keyword evidence="13" id="KW-0449">Lipoprotein</keyword>
<feature type="transmembrane region" description="Helical" evidence="14">
    <location>
        <begin position="153"/>
        <end position="175"/>
    </location>
</feature>
<keyword evidence="9 14" id="KW-1015">Disulfide bond</keyword>
<dbReference type="CDD" id="cd15070">
    <property type="entry name" value="7tmA_Adenosine_R_A3"/>
    <property type="match status" value="1"/>
</dbReference>
<evidence type="ECO:0000256" key="12">
    <source>
        <dbReference type="ARBA" id="ARBA00023224"/>
    </source>
</evidence>
<proteinExistence type="inferred from homology"/>
<evidence type="ECO:0000256" key="3">
    <source>
        <dbReference type="ARBA" id="ARBA00022475"/>
    </source>
</evidence>
<feature type="domain" description="G-protein coupled receptors family 1 profile" evidence="16">
    <location>
        <begin position="55"/>
        <end position="305"/>
    </location>
</feature>
<evidence type="ECO:0000256" key="5">
    <source>
        <dbReference type="ARBA" id="ARBA00022989"/>
    </source>
</evidence>
<feature type="compositionally biased region" description="Basic and acidic residues" evidence="15">
    <location>
        <begin position="389"/>
        <end position="403"/>
    </location>
</feature>
<dbReference type="PANTHER" id="PTHR24246:SF2">
    <property type="entry name" value="ADENOSINE RECEPTOR A3"/>
    <property type="match status" value="1"/>
</dbReference>
<dbReference type="GO" id="GO:0005886">
    <property type="term" value="C:plasma membrane"/>
    <property type="evidence" value="ECO:0007669"/>
    <property type="project" value="UniProtKB-SubCell"/>
</dbReference>
<comment type="subcellular location">
    <subcellularLocation>
        <location evidence="1 14">Cell membrane</location>
        <topology evidence="1 14">Multi-pass membrane protein</topology>
    </subcellularLocation>
</comment>
<name>A0A3M0JEC5_HIRRU</name>
<feature type="transmembrane region" description="Helical" evidence="14">
    <location>
        <begin position="253"/>
        <end position="276"/>
    </location>
</feature>
<dbReference type="PRINTS" id="PR00555">
    <property type="entry name" value="ADENOSINEA3R"/>
</dbReference>
<evidence type="ECO:0000256" key="13">
    <source>
        <dbReference type="ARBA" id="ARBA00023288"/>
    </source>
</evidence>
<keyword evidence="10 14" id="KW-0675">Receptor</keyword>
<feature type="compositionally biased region" description="Basic and acidic residues" evidence="15">
    <location>
        <begin position="362"/>
        <end position="382"/>
    </location>
</feature>
<dbReference type="Pfam" id="PF00001">
    <property type="entry name" value="7tm_1"/>
    <property type="match status" value="1"/>
</dbReference>
<evidence type="ECO:0000256" key="10">
    <source>
        <dbReference type="ARBA" id="ARBA00023170"/>
    </source>
</evidence>
<dbReference type="Gene3D" id="1.20.1070.10">
    <property type="entry name" value="Rhodopsin 7-helix transmembrane proteins"/>
    <property type="match status" value="1"/>
</dbReference>
<dbReference type="SUPFAM" id="SSF81321">
    <property type="entry name" value="Family A G protein-coupled receptor-like"/>
    <property type="match status" value="1"/>
</dbReference>
<evidence type="ECO:0000256" key="1">
    <source>
        <dbReference type="ARBA" id="ARBA00004651"/>
    </source>
</evidence>
<evidence type="ECO:0000256" key="15">
    <source>
        <dbReference type="SAM" id="MobiDB-lite"/>
    </source>
</evidence>
<reference evidence="17 18" key="1">
    <citation type="submission" date="2018-07" db="EMBL/GenBank/DDBJ databases">
        <title>A high quality draft genome assembly of the barn swallow (H. rustica rustica).</title>
        <authorList>
            <person name="Formenti G."/>
            <person name="Chiara M."/>
            <person name="Poveda L."/>
            <person name="Francoijs K.-J."/>
            <person name="Bonisoli-Alquati A."/>
            <person name="Canova L."/>
            <person name="Gianfranceschi L."/>
            <person name="Horner D.S."/>
            <person name="Saino N."/>
        </authorList>
    </citation>
    <scope>NUCLEOTIDE SEQUENCE [LARGE SCALE GENOMIC DNA]</scope>
    <source>
        <strain evidence="17">Chelidonia</strain>
        <tissue evidence="17">Blood</tissue>
    </source>
</reference>
<evidence type="ECO:0000256" key="11">
    <source>
        <dbReference type="ARBA" id="ARBA00023180"/>
    </source>
</evidence>
<keyword evidence="8" id="KW-0564">Palmitate</keyword>
<dbReference type="InterPro" id="IPR000276">
    <property type="entry name" value="GPCR_Rhodpsn"/>
</dbReference>